<reference evidence="2 3" key="1">
    <citation type="journal article" date="2014" name="Int. J. Syst. Evol. Microbiol.">
        <title>Complete genome sequence of Corynebacterium casei LMG S-19264T (=DSM 44701T), isolated from a smear-ripened cheese.</title>
        <authorList>
            <consortium name="US DOE Joint Genome Institute (JGI-PGF)"/>
            <person name="Walter F."/>
            <person name="Albersmeier A."/>
            <person name="Kalinowski J."/>
            <person name="Ruckert C."/>
        </authorList>
    </citation>
    <scope>NUCLEOTIDE SEQUENCE [LARGE SCALE GENOMIC DNA]</scope>
    <source>
        <strain evidence="2 3">CGMCC 4.7215</strain>
    </source>
</reference>
<dbReference type="InterPro" id="IPR036249">
    <property type="entry name" value="Thioredoxin-like_sf"/>
</dbReference>
<dbReference type="SUPFAM" id="SSF48208">
    <property type="entry name" value="Six-hairpin glycosidases"/>
    <property type="match status" value="1"/>
</dbReference>
<dbReference type="PANTHER" id="PTHR42899:SF1">
    <property type="entry name" value="SPERMATOGENESIS-ASSOCIATED PROTEIN 20"/>
    <property type="match status" value="1"/>
</dbReference>
<dbReference type="EMBL" id="JBHSZQ010000020">
    <property type="protein sequence ID" value="MFC7126224.1"/>
    <property type="molecule type" value="Genomic_DNA"/>
</dbReference>
<organism evidence="2 3">
    <name type="scientific">Halovenus rubra</name>
    <dbReference type="NCBI Taxonomy" id="869890"/>
    <lineage>
        <taxon>Archaea</taxon>
        <taxon>Methanobacteriati</taxon>
        <taxon>Methanobacteriota</taxon>
        <taxon>Stenosarchaea group</taxon>
        <taxon>Halobacteria</taxon>
        <taxon>Halobacteriales</taxon>
        <taxon>Haloarculaceae</taxon>
        <taxon>Halovenus</taxon>
    </lineage>
</organism>
<dbReference type="Pfam" id="PF03190">
    <property type="entry name" value="Thioredox_DsbH"/>
    <property type="match status" value="1"/>
</dbReference>
<proteinExistence type="predicted"/>
<evidence type="ECO:0000313" key="3">
    <source>
        <dbReference type="Proteomes" id="UP001596414"/>
    </source>
</evidence>
<gene>
    <name evidence="2" type="ORF">ACFQJ7_09280</name>
</gene>
<dbReference type="Gene3D" id="1.50.10.20">
    <property type="match status" value="1"/>
</dbReference>
<dbReference type="RefSeq" id="WP_267635780.1">
    <property type="nucleotide sequence ID" value="NZ_JAODIY010000001.1"/>
</dbReference>
<dbReference type="Proteomes" id="UP001596414">
    <property type="component" value="Unassembled WGS sequence"/>
</dbReference>
<dbReference type="InterPro" id="IPR004879">
    <property type="entry name" value="Ssp411-like_TRX"/>
</dbReference>
<protein>
    <submittedName>
        <fullName evidence="2">DUF255 domain-containing protein</fullName>
    </submittedName>
</protein>
<dbReference type="InterPro" id="IPR008928">
    <property type="entry name" value="6-hairpin_glycosidase_sf"/>
</dbReference>
<dbReference type="PANTHER" id="PTHR42899">
    <property type="entry name" value="SPERMATOGENESIS-ASSOCIATED PROTEIN 20"/>
    <property type="match status" value="1"/>
</dbReference>
<comment type="caution">
    <text evidence="2">The sequence shown here is derived from an EMBL/GenBank/DDBJ whole genome shotgun (WGS) entry which is preliminary data.</text>
</comment>
<accession>A0ABD5X8L2</accession>
<dbReference type="InterPro" id="IPR024705">
    <property type="entry name" value="Ssp411"/>
</dbReference>
<dbReference type="PIRSF" id="PIRSF006402">
    <property type="entry name" value="UCP006402_thioredoxin"/>
    <property type="match status" value="1"/>
</dbReference>
<dbReference type="Gene3D" id="3.40.30.10">
    <property type="entry name" value="Glutaredoxin"/>
    <property type="match status" value="1"/>
</dbReference>
<sequence>MDNSSGVTHVEWREWGQEAFEEASEAGKPVLLALMTEWSEESHKMEAATYAEPRIAANINDGFIPVRVDADRRPAIRERYNMGGFPSTVFCTPEGQILTGATTLGIDGFREILDRVRRTWDSNGEEAGSLPRSLREEPPGGEVTARVEEHMVEQLLATHDDEFGGWGTDVKFPLPRTIEFALVRARDQATRALDAVQTHLLDTYDGGFYRFSRNRNWRAARCEKLADENAAVVRALAHGYRYTGEESYRESAERGVEFLTTTLWTDEGSQDGGAFAASQGGDEEYFRLEPTERENTDAPAVDETIFAGHNGLVIDALLRYYAYTDDEMARQYARQARETILNTLVDESGRVTRFHDGQTAGPSGLLVDQARLLRALTTSWSVLGEPGPAVAVADWTLDTLQTADGSFQDSPDDGTALLADPQYPLDTAVELADSLLDLWGLTGEKRYREAANDAIGTFAGAAERMGVEVAHYATVAARLDGLEVLTVGTEAESELHRAALRLADHEAVVVPEPASTITTRERPEAAACLLTDGERQGEARTPAELEALLTA</sequence>
<evidence type="ECO:0000313" key="2">
    <source>
        <dbReference type="EMBL" id="MFC7126224.1"/>
    </source>
</evidence>
<feature type="domain" description="Spermatogenesis-associated protein 20-like TRX" evidence="1">
    <location>
        <begin position="9"/>
        <end position="126"/>
    </location>
</feature>
<dbReference type="AlphaFoldDB" id="A0ABD5X8L2"/>
<evidence type="ECO:0000259" key="1">
    <source>
        <dbReference type="Pfam" id="PF03190"/>
    </source>
</evidence>
<name>A0ABD5X8L2_9EURY</name>
<dbReference type="SUPFAM" id="SSF52833">
    <property type="entry name" value="Thioredoxin-like"/>
    <property type="match status" value="1"/>
</dbReference>